<dbReference type="Proteomes" id="UP000219452">
    <property type="component" value="Unassembled WGS sequence"/>
</dbReference>
<organism evidence="1 2">
    <name type="scientific">Spirosoma fluviale</name>
    <dbReference type="NCBI Taxonomy" id="1597977"/>
    <lineage>
        <taxon>Bacteria</taxon>
        <taxon>Pseudomonadati</taxon>
        <taxon>Bacteroidota</taxon>
        <taxon>Cytophagia</taxon>
        <taxon>Cytophagales</taxon>
        <taxon>Cytophagaceae</taxon>
        <taxon>Spirosoma</taxon>
    </lineage>
</organism>
<proteinExistence type="predicted"/>
<evidence type="ECO:0000313" key="1">
    <source>
        <dbReference type="EMBL" id="SOD97800.1"/>
    </source>
</evidence>
<dbReference type="EMBL" id="OCNH01000007">
    <property type="protein sequence ID" value="SOD97800.1"/>
    <property type="molecule type" value="Genomic_DNA"/>
</dbReference>
<accession>A0A286GQK7</accession>
<gene>
    <name evidence="1" type="ORF">SAMN06269250_5925</name>
</gene>
<name>A0A286GQK7_9BACT</name>
<protein>
    <submittedName>
        <fullName evidence="1">Uncharacterized protein</fullName>
    </submittedName>
</protein>
<sequence>MVKRKTKDKTKRAGFPDFSYGEASFGTNRGISMGGGGFGKKTYTFEPDPHDDPWYNNGNQGEFYWQAAQAIIDGALGSGEWPKKGQVVVNKTTYTLGSR</sequence>
<reference evidence="2" key="1">
    <citation type="submission" date="2017-09" db="EMBL/GenBank/DDBJ databases">
        <authorList>
            <person name="Varghese N."/>
            <person name="Submissions S."/>
        </authorList>
    </citation>
    <scope>NUCLEOTIDE SEQUENCE [LARGE SCALE GENOMIC DNA]</scope>
    <source>
        <strain evidence="2">DSM 29961</strain>
    </source>
</reference>
<keyword evidence="2" id="KW-1185">Reference proteome</keyword>
<dbReference type="RefSeq" id="WP_097130969.1">
    <property type="nucleotide sequence ID" value="NZ_OCNH01000007.1"/>
</dbReference>
<evidence type="ECO:0000313" key="2">
    <source>
        <dbReference type="Proteomes" id="UP000219452"/>
    </source>
</evidence>
<dbReference type="AlphaFoldDB" id="A0A286GQK7"/>
<dbReference type="OrthoDB" id="2659245at2"/>